<accession>A0A2V2NAJ5</accession>
<organism evidence="2 3">
    <name type="scientific">Methanospirillum stamsii</name>
    <dbReference type="NCBI Taxonomy" id="1277351"/>
    <lineage>
        <taxon>Archaea</taxon>
        <taxon>Methanobacteriati</taxon>
        <taxon>Methanobacteriota</taxon>
        <taxon>Stenosarchaea group</taxon>
        <taxon>Methanomicrobia</taxon>
        <taxon>Methanomicrobiales</taxon>
        <taxon>Methanospirillaceae</taxon>
        <taxon>Methanospirillum</taxon>
    </lineage>
</organism>
<gene>
    <name evidence="2" type="ORF">DLD82_10800</name>
</gene>
<dbReference type="RefSeq" id="WP_109941134.1">
    <property type="nucleotide sequence ID" value="NZ_CP176366.1"/>
</dbReference>
<proteinExistence type="predicted"/>
<keyword evidence="3" id="KW-1185">Reference proteome</keyword>
<dbReference type="GeneID" id="97611364"/>
<comment type="caution">
    <text evidence="2">The sequence shown here is derived from an EMBL/GenBank/DDBJ whole genome shotgun (WGS) entry which is preliminary data.</text>
</comment>
<evidence type="ECO:0000313" key="3">
    <source>
        <dbReference type="Proteomes" id="UP000245934"/>
    </source>
</evidence>
<name>A0A2V2NAJ5_9EURY</name>
<evidence type="ECO:0000256" key="1">
    <source>
        <dbReference type="SAM" id="Coils"/>
    </source>
</evidence>
<dbReference type="Proteomes" id="UP000245934">
    <property type="component" value="Unassembled WGS sequence"/>
</dbReference>
<sequence>MSNDAVIETIQNYITSPEGSVWFMNAVDAAVKAKEEEKARIKANMFTRDTMEDVKRDWQKAEEEQKNAIESQRVTLTLSRQTLNRVHQDPKGDYQPYITPDNRIEFYNHNIPGNPVDLKWVNLGVSLQNITDGILIHDRFCKPCYFRITFTD</sequence>
<dbReference type="AlphaFoldDB" id="A0A2V2NAJ5"/>
<evidence type="ECO:0000313" key="2">
    <source>
        <dbReference type="EMBL" id="PWR73347.1"/>
    </source>
</evidence>
<protein>
    <submittedName>
        <fullName evidence="2">Uncharacterized protein</fullName>
    </submittedName>
</protein>
<feature type="coiled-coil region" evidence="1">
    <location>
        <begin position="24"/>
        <end position="71"/>
    </location>
</feature>
<keyword evidence="1" id="KW-0175">Coiled coil</keyword>
<reference evidence="2 3" key="1">
    <citation type="submission" date="2018-05" db="EMBL/GenBank/DDBJ databases">
        <title>Draft genome of Methanospirillum stamsii Pt1.</title>
        <authorList>
            <person name="Dueholm M.S."/>
            <person name="Nielsen P.H."/>
            <person name="Bakmann L.F."/>
            <person name="Otzen D.E."/>
        </authorList>
    </citation>
    <scope>NUCLEOTIDE SEQUENCE [LARGE SCALE GENOMIC DNA]</scope>
    <source>
        <strain evidence="2 3">Pt1</strain>
    </source>
</reference>
<dbReference type="EMBL" id="QGMZ01000019">
    <property type="protein sequence ID" value="PWR73347.1"/>
    <property type="molecule type" value="Genomic_DNA"/>
</dbReference>